<organism evidence="1">
    <name type="scientific">Physcomitrium patens</name>
    <name type="common">Spreading-leaved earth moss</name>
    <name type="synonym">Physcomitrella patens</name>
    <dbReference type="NCBI Taxonomy" id="3218"/>
    <lineage>
        <taxon>Eukaryota</taxon>
        <taxon>Viridiplantae</taxon>
        <taxon>Streptophyta</taxon>
        <taxon>Embryophyta</taxon>
        <taxon>Bryophyta</taxon>
        <taxon>Bryophytina</taxon>
        <taxon>Bryopsida</taxon>
        <taxon>Funariidae</taxon>
        <taxon>Funariales</taxon>
        <taxon>Funariaceae</taxon>
        <taxon>Physcomitrium</taxon>
    </lineage>
</organism>
<proteinExistence type="predicted"/>
<accession>A0A2K1IRS5</accession>
<dbReference type="EnsemblPlants" id="Pp3c21_12400V3.2">
    <property type="protein sequence ID" value="PAC:32915668.CDS.1"/>
    <property type="gene ID" value="Pp3c21_12400"/>
</dbReference>
<evidence type="ECO:0000313" key="3">
    <source>
        <dbReference type="Proteomes" id="UP000006727"/>
    </source>
</evidence>
<evidence type="ECO:0000313" key="1">
    <source>
        <dbReference type="EMBL" id="PNR31968.1"/>
    </source>
</evidence>
<dbReference type="Gramene" id="Pp3c21_12400V3.1">
    <property type="protein sequence ID" value="PAC:32915667.CDS.1"/>
    <property type="gene ID" value="Pp3c21_12400"/>
</dbReference>
<keyword evidence="3" id="KW-1185">Reference proteome</keyword>
<dbReference type="EnsemblPlants" id="Pp3c21_12400V3.1">
    <property type="protein sequence ID" value="PAC:32915667.CDS.1"/>
    <property type="gene ID" value="Pp3c21_12400"/>
</dbReference>
<dbReference type="AlphaFoldDB" id="A0A2K1IRS5"/>
<dbReference type="Gramene" id="Pp3c21_12400V3.2">
    <property type="protein sequence ID" value="PAC:32915668.CDS.1"/>
    <property type="gene ID" value="Pp3c21_12400"/>
</dbReference>
<sequence length="66" mass="7769">MCGEAVSFWHHSLVVLLRSVQRCHNGCQLPFVFFCHSRRCRWLECSIERIAWKVVVEAKWSTYGNA</sequence>
<dbReference type="EMBL" id="ABEU02000021">
    <property type="protein sequence ID" value="PNR31968.1"/>
    <property type="molecule type" value="Genomic_DNA"/>
</dbReference>
<dbReference type="PaxDb" id="3218-PP1S369_33V6.1"/>
<gene>
    <name evidence="1" type="ORF">PHYPA_026092</name>
</gene>
<evidence type="ECO:0000313" key="2">
    <source>
        <dbReference type="EnsemblPlants" id="PAC:32915667.CDS.1"/>
    </source>
</evidence>
<reference evidence="1 3" key="1">
    <citation type="journal article" date="2008" name="Science">
        <title>The Physcomitrella genome reveals evolutionary insights into the conquest of land by plants.</title>
        <authorList>
            <person name="Rensing S."/>
            <person name="Lang D."/>
            <person name="Zimmer A."/>
            <person name="Terry A."/>
            <person name="Salamov A."/>
            <person name="Shapiro H."/>
            <person name="Nishiyama T."/>
            <person name="Perroud P.-F."/>
            <person name="Lindquist E."/>
            <person name="Kamisugi Y."/>
            <person name="Tanahashi T."/>
            <person name="Sakakibara K."/>
            <person name="Fujita T."/>
            <person name="Oishi K."/>
            <person name="Shin-I T."/>
            <person name="Kuroki Y."/>
            <person name="Toyoda A."/>
            <person name="Suzuki Y."/>
            <person name="Hashimoto A."/>
            <person name="Yamaguchi K."/>
            <person name="Sugano A."/>
            <person name="Kohara Y."/>
            <person name="Fujiyama A."/>
            <person name="Anterola A."/>
            <person name="Aoki S."/>
            <person name="Ashton N."/>
            <person name="Barbazuk W.B."/>
            <person name="Barker E."/>
            <person name="Bennetzen J."/>
            <person name="Bezanilla M."/>
            <person name="Blankenship R."/>
            <person name="Cho S.H."/>
            <person name="Dutcher S."/>
            <person name="Estelle M."/>
            <person name="Fawcett J.A."/>
            <person name="Gundlach H."/>
            <person name="Hanada K."/>
            <person name="Heyl A."/>
            <person name="Hicks K.A."/>
            <person name="Hugh J."/>
            <person name="Lohr M."/>
            <person name="Mayer K."/>
            <person name="Melkozernov A."/>
            <person name="Murata T."/>
            <person name="Nelson D."/>
            <person name="Pils B."/>
            <person name="Prigge M."/>
            <person name="Reiss B."/>
            <person name="Renner T."/>
            <person name="Rombauts S."/>
            <person name="Rushton P."/>
            <person name="Sanderfoot A."/>
            <person name="Schween G."/>
            <person name="Shiu S.-H."/>
            <person name="Stueber K."/>
            <person name="Theodoulou F.L."/>
            <person name="Tu H."/>
            <person name="Van de Peer Y."/>
            <person name="Verrier P.J."/>
            <person name="Waters E."/>
            <person name="Wood A."/>
            <person name="Yang L."/>
            <person name="Cove D."/>
            <person name="Cuming A."/>
            <person name="Hasebe M."/>
            <person name="Lucas S."/>
            <person name="Mishler D.B."/>
            <person name="Reski R."/>
            <person name="Grigoriev I."/>
            <person name="Quatrano R.S."/>
            <person name="Boore J.L."/>
        </authorList>
    </citation>
    <scope>NUCLEOTIDE SEQUENCE [LARGE SCALE GENOMIC DNA]</scope>
    <source>
        <strain evidence="2 3">cv. Gransden 2004</strain>
    </source>
</reference>
<name>A0A2K1IRS5_PHYPA</name>
<dbReference type="Proteomes" id="UP000006727">
    <property type="component" value="Chromosome 21"/>
</dbReference>
<protein>
    <submittedName>
        <fullName evidence="1 2">Uncharacterized protein</fullName>
    </submittedName>
</protein>
<reference evidence="2" key="3">
    <citation type="submission" date="2020-12" db="UniProtKB">
        <authorList>
            <consortium name="EnsemblPlants"/>
        </authorList>
    </citation>
    <scope>IDENTIFICATION</scope>
</reference>
<dbReference type="InParanoid" id="A0A2K1IRS5"/>
<reference evidence="1 3" key="2">
    <citation type="journal article" date="2018" name="Plant J.">
        <title>The Physcomitrella patens chromosome-scale assembly reveals moss genome structure and evolution.</title>
        <authorList>
            <person name="Lang D."/>
            <person name="Ullrich K.K."/>
            <person name="Murat F."/>
            <person name="Fuchs J."/>
            <person name="Jenkins J."/>
            <person name="Haas F.B."/>
            <person name="Piednoel M."/>
            <person name="Gundlach H."/>
            <person name="Van Bel M."/>
            <person name="Meyberg R."/>
            <person name="Vives C."/>
            <person name="Morata J."/>
            <person name="Symeonidi A."/>
            <person name="Hiss M."/>
            <person name="Muchero W."/>
            <person name="Kamisugi Y."/>
            <person name="Saleh O."/>
            <person name="Blanc G."/>
            <person name="Decker E.L."/>
            <person name="van Gessel N."/>
            <person name="Grimwood J."/>
            <person name="Hayes R.D."/>
            <person name="Graham S.W."/>
            <person name="Gunter L.E."/>
            <person name="McDaniel S.F."/>
            <person name="Hoernstein S.N.W."/>
            <person name="Larsson A."/>
            <person name="Li F.W."/>
            <person name="Perroud P.F."/>
            <person name="Phillips J."/>
            <person name="Ranjan P."/>
            <person name="Rokshar D.S."/>
            <person name="Rothfels C.J."/>
            <person name="Schneider L."/>
            <person name="Shu S."/>
            <person name="Stevenson D.W."/>
            <person name="Thummler F."/>
            <person name="Tillich M."/>
            <person name="Villarreal Aguilar J.C."/>
            <person name="Widiez T."/>
            <person name="Wong G.K."/>
            <person name="Wymore A."/>
            <person name="Zhang Y."/>
            <person name="Zimmer A.D."/>
            <person name="Quatrano R.S."/>
            <person name="Mayer K.F.X."/>
            <person name="Goodstein D."/>
            <person name="Casacuberta J.M."/>
            <person name="Vandepoele K."/>
            <person name="Reski R."/>
            <person name="Cuming A.C."/>
            <person name="Tuskan G.A."/>
            <person name="Maumus F."/>
            <person name="Salse J."/>
            <person name="Schmutz J."/>
            <person name="Rensing S.A."/>
        </authorList>
    </citation>
    <scope>NUCLEOTIDE SEQUENCE [LARGE SCALE GENOMIC DNA]</scope>
    <source>
        <strain evidence="2 3">cv. Gransden 2004</strain>
    </source>
</reference>